<evidence type="ECO:0000256" key="2">
    <source>
        <dbReference type="SAM" id="SignalP"/>
    </source>
</evidence>
<feature type="compositionally biased region" description="Low complexity" evidence="1">
    <location>
        <begin position="93"/>
        <end position="102"/>
    </location>
</feature>
<dbReference type="EMBL" id="CP036290">
    <property type="protein sequence ID" value="QDU85586.1"/>
    <property type="molecule type" value="Genomic_DNA"/>
</dbReference>
<feature type="chain" id="PRO_5021904698" evidence="2">
    <location>
        <begin position="18"/>
        <end position="316"/>
    </location>
</feature>
<feature type="compositionally biased region" description="Low complexity" evidence="1">
    <location>
        <begin position="119"/>
        <end position="137"/>
    </location>
</feature>
<proteinExistence type="predicted"/>
<evidence type="ECO:0000256" key="1">
    <source>
        <dbReference type="SAM" id="MobiDB-lite"/>
    </source>
</evidence>
<gene>
    <name evidence="3" type="ORF">Pla163_27180</name>
</gene>
<keyword evidence="2" id="KW-0732">Signal</keyword>
<dbReference type="Proteomes" id="UP000319342">
    <property type="component" value="Chromosome"/>
</dbReference>
<feature type="compositionally biased region" description="Polar residues" evidence="1">
    <location>
        <begin position="164"/>
        <end position="174"/>
    </location>
</feature>
<sequence precursor="true">MQTLLFFIFVAAAIAMARKLANLGSDGPRSSRQRIGGGTSPSRAGAQSGGSTLRDDPLADTLKAWVEGRAKTRGPSPPPLPVEAELRPIEYESSSVPSAPAPAWKPEASIYPPTPGKDTAQQGTAQNEAAQNEAAQNDVVRSEPRPVDAPVRATRAPRLASASGPLTSEANTLHSTASEDASDLASALEGALGDAAQSPAGPSLALSSSLTRPASLVYSACLFLGGFEPSAANRAFRRIADRSRFFGLGLADPAQLGAVHLASAVADLRRASTDLMAAIETDLERLDAELLASEARPAGRAAVERLRALIRPRDGA</sequence>
<feature type="region of interest" description="Disordered" evidence="1">
    <location>
        <begin position="23"/>
        <end position="184"/>
    </location>
</feature>
<feature type="compositionally biased region" description="Low complexity" evidence="1">
    <location>
        <begin position="175"/>
        <end position="184"/>
    </location>
</feature>
<dbReference type="RefSeq" id="WP_145189211.1">
    <property type="nucleotide sequence ID" value="NZ_CP036290.1"/>
</dbReference>
<reference evidence="3 4" key="1">
    <citation type="submission" date="2019-02" db="EMBL/GenBank/DDBJ databases">
        <title>Deep-cultivation of Planctomycetes and their phenomic and genomic characterization uncovers novel biology.</title>
        <authorList>
            <person name="Wiegand S."/>
            <person name="Jogler M."/>
            <person name="Boedeker C."/>
            <person name="Pinto D."/>
            <person name="Vollmers J."/>
            <person name="Rivas-Marin E."/>
            <person name="Kohn T."/>
            <person name="Peeters S.H."/>
            <person name="Heuer A."/>
            <person name="Rast P."/>
            <person name="Oberbeckmann S."/>
            <person name="Bunk B."/>
            <person name="Jeske O."/>
            <person name="Meyerdierks A."/>
            <person name="Storesund J.E."/>
            <person name="Kallscheuer N."/>
            <person name="Luecker S."/>
            <person name="Lage O.M."/>
            <person name="Pohl T."/>
            <person name="Merkel B.J."/>
            <person name="Hornburger P."/>
            <person name="Mueller R.-W."/>
            <person name="Bruemmer F."/>
            <person name="Labrenz M."/>
            <person name="Spormann A.M."/>
            <person name="Op den Camp H."/>
            <person name="Overmann J."/>
            <person name="Amann R."/>
            <person name="Jetten M.S.M."/>
            <person name="Mascher T."/>
            <person name="Medema M.H."/>
            <person name="Devos D.P."/>
            <person name="Kaster A.-K."/>
            <person name="Ovreas L."/>
            <person name="Rohde M."/>
            <person name="Galperin M.Y."/>
            <person name="Jogler C."/>
        </authorList>
    </citation>
    <scope>NUCLEOTIDE SEQUENCE [LARGE SCALE GENOMIC DNA]</scope>
    <source>
        <strain evidence="3 4">Pla163</strain>
    </source>
</reference>
<dbReference type="AlphaFoldDB" id="A0A518D285"/>
<evidence type="ECO:0000313" key="4">
    <source>
        <dbReference type="Proteomes" id="UP000319342"/>
    </source>
</evidence>
<feature type="signal peptide" evidence="2">
    <location>
        <begin position="1"/>
        <end position="17"/>
    </location>
</feature>
<keyword evidence="4" id="KW-1185">Reference proteome</keyword>
<protein>
    <submittedName>
        <fullName evidence="3">Uncharacterized protein</fullName>
    </submittedName>
</protein>
<evidence type="ECO:0000313" key="3">
    <source>
        <dbReference type="EMBL" id="QDU85586.1"/>
    </source>
</evidence>
<organism evidence="3 4">
    <name type="scientific">Rohdeia mirabilis</name>
    <dbReference type="NCBI Taxonomy" id="2528008"/>
    <lineage>
        <taxon>Bacteria</taxon>
        <taxon>Pseudomonadati</taxon>
        <taxon>Planctomycetota</taxon>
        <taxon>Planctomycetia</taxon>
        <taxon>Planctomycetia incertae sedis</taxon>
        <taxon>Rohdeia</taxon>
    </lineage>
</organism>
<name>A0A518D285_9BACT</name>
<accession>A0A518D285</accession>